<dbReference type="RefSeq" id="WP_088906792.1">
    <property type="nucleotide sequence ID" value="NZ_CP018145.1"/>
</dbReference>
<dbReference type="KEGG" id="bfm:BP422_04780"/>
<accession>A0A220MD41</accession>
<proteinExistence type="predicted"/>
<protein>
    <submittedName>
        <fullName evidence="1">Uncharacterized protein</fullName>
    </submittedName>
</protein>
<dbReference type="Proteomes" id="UP000197781">
    <property type="component" value="Chromosome"/>
</dbReference>
<name>A0A220MD41_9BACL</name>
<dbReference type="EMBL" id="CP018145">
    <property type="protein sequence ID" value="ASJ52927.1"/>
    <property type="molecule type" value="Genomic_DNA"/>
</dbReference>
<evidence type="ECO:0000313" key="2">
    <source>
        <dbReference type="Proteomes" id="UP000197781"/>
    </source>
</evidence>
<organism evidence="1 2">
    <name type="scientific">Brevibacillus formosus</name>
    <dbReference type="NCBI Taxonomy" id="54913"/>
    <lineage>
        <taxon>Bacteria</taxon>
        <taxon>Bacillati</taxon>
        <taxon>Bacillota</taxon>
        <taxon>Bacilli</taxon>
        <taxon>Bacillales</taxon>
        <taxon>Paenibacillaceae</taxon>
        <taxon>Brevibacillus</taxon>
    </lineage>
</organism>
<reference evidence="1 2" key="1">
    <citation type="submission" date="2016-11" db="EMBL/GenBank/DDBJ databases">
        <authorList>
            <person name="Jaros S."/>
            <person name="Januszkiewicz K."/>
            <person name="Wedrychowicz H."/>
        </authorList>
    </citation>
    <scope>NUCLEOTIDE SEQUENCE [LARGE SCALE GENOMIC DNA]</scope>
    <source>
        <strain evidence="1 2">NF2</strain>
    </source>
</reference>
<gene>
    <name evidence="1" type="ORF">BP422_04780</name>
</gene>
<sequence>MKKGMVLYDGKHKVSEQEVLEKVRYFYNRANQGMEYWSQGDKRVALNLAKELRNALRYEYKNNYLKRIEQAYEDDHNFINF</sequence>
<evidence type="ECO:0000313" key="1">
    <source>
        <dbReference type="EMBL" id="ASJ52927.1"/>
    </source>
</evidence>
<dbReference type="AlphaFoldDB" id="A0A220MD41"/>